<keyword evidence="4 7" id="KW-1133">Transmembrane helix</keyword>
<gene>
    <name evidence="10" type="ORF">RB614_21610</name>
</gene>
<evidence type="ECO:0000256" key="1">
    <source>
        <dbReference type="ARBA" id="ARBA00004651"/>
    </source>
</evidence>
<evidence type="ECO:0000256" key="3">
    <source>
        <dbReference type="ARBA" id="ARBA00022692"/>
    </source>
</evidence>
<dbReference type="InterPro" id="IPR050250">
    <property type="entry name" value="Macrolide_Exporter_MacB"/>
</dbReference>
<feature type="transmembrane region" description="Helical" evidence="7">
    <location>
        <begin position="20"/>
        <end position="42"/>
    </location>
</feature>
<dbReference type="Pfam" id="PF02687">
    <property type="entry name" value="FtsX"/>
    <property type="match status" value="2"/>
</dbReference>
<evidence type="ECO:0000259" key="8">
    <source>
        <dbReference type="Pfam" id="PF02687"/>
    </source>
</evidence>
<keyword evidence="5 7" id="KW-0472">Membrane</keyword>
<evidence type="ECO:0000256" key="7">
    <source>
        <dbReference type="SAM" id="Phobius"/>
    </source>
</evidence>
<proteinExistence type="inferred from homology"/>
<accession>A0ABU0ZJ88</accession>
<organism evidence="10 11">
    <name type="scientific">Phytohabitans maris</name>
    <dbReference type="NCBI Taxonomy" id="3071409"/>
    <lineage>
        <taxon>Bacteria</taxon>
        <taxon>Bacillati</taxon>
        <taxon>Actinomycetota</taxon>
        <taxon>Actinomycetes</taxon>
        <taxon>Micromonosporales</taxon>
        <taxon>Micromonosporaceae</taxon>
    </lineage>
</organism>
<evidence type="ECO:0000259" key="9">
    <source>
        <dbReference type="Pfam" id="PF12704"/>
    </source>
</evidence>
<dbReference type="InterPro" id="IPR003838">
    <property type="entry name" value="ABC3_permease_C"/>
</dbReference>
<evidence type="ECO:0000313" key="10">
    <source>
        <dbReference type="EMBL" id="MDQ7907114.1"/>
    </source>
</evidence>
<dbReference type="PANTHER" id="PTHR30572:SF4">
    <property type="entry name" value="ABC TRANSPORTER PERMEASE YTRF"/>
    <property type="match status" value="1"/>
</dbReference>
<dbReference type="EMBL" id="JAVHUY010000020">
    <property type="protein sequence ID" value="MDQ7907114.1"/>
    <property type="molecule type" value="Genomic_DNA"/>
</dbReference>
<evidence type="ECO:0000313" key="11">
    <source>
        <dbReference type="Proteomes" id="UP001230908"/>
    </source>
</evidence>
<feature type="transmembrane region" description="Helical" evidence="7">
    <location>
        <begin position="338"/>
        <end position="358"/>
    </location>
</feature>
<dbReference type="Pfam" id="PF12704">
    <property type="entry name" value="MacB_PCD"/>
    <property type="match status" value="1"/>
</dbReference>
<feature type="transmembrane region" description="Helical" evidence="7">
    <location>
        <begin position="622"/>
        <end position="652"/>
    </location>
</feature>
<comment type="subcellular location">
    <subcellularLocation>
        <location evidence="1">Cell membrane</location>
        <topology evidence="1">Multi-pass membrane protein</topology>
    </subcellularLocation>
</comment>
<evidence type="ECO:0000256" key="6">
    <source>
        <dbReference type="ARBA" id="ARBA00038076"/>
    </source>
</evidence>
<feature type="domain" description="MacB-like periplasmic core" evidence="9">
    <location>
        <begin position="413"/>
        <end position="606"/>
    </location>
</feature>
<keyword evidence="3 7" id="KW-0812">Transmembrane</keyword>
<evidence type="ECO:0000256" key="5">
    <source>
        <dbReference type="ARBA" id="ARBA00023136"/>
    </source>
</evidence>
<dbReference type="RefSeq" id="WP_308714394.1">
    <property type="nucleotide sequence ID" value="NZ_JAVHUY010000020.1"/>
</dbReference>
<reference evidence="10 11" key="1">
    <citation type="submission" date="2023-08" db="EMBL/GenBank/DDBJ databases">
        <title>Phytohabitans sansha sp. nov., isolated from marine sediment.</title>
        <authorList>
            <person name="Zhao Y."/>
            <person name="Yi K."/>
        </authorList>
    </citation>
    <scope>NUCLEOTIDE SEQUENCE [LARGE SCALE GENOMIC DNA]</scope>
    <source>
        <strain evidence="10 11">ZYX-F-186</strain>
    </source>
</reference>
<comment type="caution">
    <text evidence="10">The sequence shown here is derived from an EMBL/GenBank/DDBJ whole genome shotgun (WGS) entry which is preliminary data.</text>
</comment>
<dbReference type="Proteomes" id="UP001230908">
    <property type="component" value="Unassembled WGS sequence"/>
</dbReference>
<sequence>MSAVWLAARAAVRRRRLQTAVVGIVVGVSTTMIVVALGLLAVSSGPFDQAYARQLGAHLAVTYDRAKATDAQLTAAAGWSGVEAVAGPFPQATVELGALGRPRAQPLTVVGRADPEGPVDRLNVWDGRWATAPGEIVVNQNPVGQGFFFRIGDQVTTPEGGTLTVVGRAFSMSRSADAWVSPEQMATLGPTATQMLYRFAAAGTTAQVEAGQAEVTKGVPAQARLGSTSYLVLRNEAAREAATYVTFLVAFGLLGLAVAILIVANVVSGAVVAGFRHIGVLKALGFTPTQVLVVYLTMVSVPAVAGCALGTVLGNVLARPLLSQAFRNLGSAGIGVPAWVSVAALLGVPLMVALSALVPALRARRLPAAEAISAGSAQHAGRGLRAQRWLSGTRLPRAVSLGLGLPFARPARSALTMAAVVLGVTSVTLAIGLGDSLNRYQRAEARSGAVQVEVFPAGGPRGGSPGDEALLRSVPGTRYVLGSADVPVRQVGNNEQTMLRLYKGDTGPLGQQVLDGRWPSGPGEVAVAKRFLVQRGLSIGDTFTIEAGQGPVPVRIVGMVLYNETETIVADWSTAALVAPDAVLDRFEVQLAEGTDPQAYMAEVTKAAPNLVAVPPEGAEQFVWIVLVTVTLLTLMLAVVAALGVFNTAVLSTRERRRDLGMLKSIGMTPGQVVVMVVTSMAALGALGGLLGIPIGVAAHRVVLPAMADAAQVGFPASVLDVYKLPILALLALAGVAIAAVGALMPARSAARVTIAEVLHNE</sequence>
<dbReference type="InterPro" id="IPR025857">
    <property type="entry name" value="MacB_PCD"/>
</dbReference>
<name>A0ABU0ZJ88_9ACTN</name>
<evidence type="ECO:0000256" key="2">
    <source>
        <dbReference type="ARBA" id="ARBA00022475"/>
    </source>
</evidence>
<keyword evidence="11" id="KW-1185">Reference proteome</keyword>
<feature type="transmembrane region" description="Helical" evidence="7">
    <location>
        <begin position="292"/>
        <end position="318"/>
    </location>
</feature>
<feature type="domain" description="ABC3 transporter permease C-terminal" evidence="8">
    <location>
        <begin position="250"/>
        <end position="367"/>
    </location>
</feature>
<feature type="transmembrane region" description="Helical" evidence="7">
    <location>
        <begin position="244"/>
        <end position="272"/>
    </location>
</feature>
<feature type="transmembrane region" description="Helical" evidence="7">
    <location>
        <begin position="414"/>
        <end position="433"/>
    </location>
</feature>
<dbReference type="PANTHER" id="PTHR30572">
    <property type="entry name" value="MEMBRANE COMPONENT OF TRANSPORTER-RELATED"/>
    <property type="match status" value="1"/>
</dbReference>
<protein>
    <submittedName>
        <fullName evidence="10">ABC transporter permease</fullName>
    </submittedName>
</protein>
<keyword evidence="2" id="KW-1003">Cell membrane</keyword>
<comment type="similarity">
    <text evidence="6">Belongs to the ABC-4 integral membrane protein family.</text>
</comment>
<feature type="transmembrane region" description="Helical" evidence="7">
    <location>
        <begin position="725"/>
        <end position="745"/>
    </location>
</feature>
<evidence type="ECO:0000256" key="4">
    <source>
        <dbReference type="ARBA" id="ARBA00022989"/>
    </source>
</evidence>
<feature type="transmembrane region" description="Helical" evidence="7">
    <location>
        <begin position="673"/>
        <end position="697"/>
    </location>
</feature>
<feature type="domain" description="ABC3 transporter permease C-terminal" evidence="8">
    <location>
        <begin position="633"/>
        <end position="748"/>
    </location>
</feature>